<evidence type="ECO:0000313" key="2">
    <source>
        <dbReference type="Proteomes" id="UP001108123"/>
    </source>
</evidence>
<dbReference type="EMBL" id="JAKNID010000039">
    <property type="protein sequence ID" value="MCG4565602.1"/>
    <property type="molecule type" value="Genomic_DNA"/>
</dbReference>
<dbReference type="AlphaFoldDB" id="A0A9Q4ADA6"/>
<gene>
    <name evidence="1" type="ORF">L0P62_09080</name>
</gene>
<accession>A0A9Q4ADA6</accession>
<sequence>MKAQITLTVNESKRIIARGLKEEPKIKNAFSYGKILLKGGTTVSAISEELINMPLGISGRISTNGTKGSKSELDAPHCILIDKGQVIDVDEEEKFEESALSMSKGDVLITGANIFDVHGNAAMMAGSPLGNFPGKIIPALNSEGIDIIIAAGLEKLSPVPVNQSIKAAGRKDIEISFGMAVGLIPIYGELVHEQKAIEMLADVKATVIGRGGIMGGEGSTTLILEGKSEEVYRIVEVVKTLKGSDISGSPKSLVECTRGSIGCVEDLGCIYKKGY</sequence>
<dbReference type="RefSeq" id="WP_005587221.1">
    <property type="nucleotide sequence ID" value="NZ_JAJBNW010000074.1"/>
</dbReference>
<organism evidence="1 2">
    <name type="scientific">Anaerosalibacter bizertensis</name>
    <dbReference type="NCBI Taxonomy" id="932217"/>
    <lineage>
        <taxon>Bacteria</taxon>
        <taxon>Bacillati</taxon>
        <taxon>Bacillota</taxon>
        <taxon>Tissierellia</taxon>
        <taxon>Tissierellales</taxon>
        <taxon>Sporanaerobacteraceae</taxon>
        <taxon>Anaerosalibacter</taxon>
    </lineage>
</organism>
<protein>
    <submittedName>
        <fullName evidence="1">Uncharacterized protein</fullName>
    </submittedName>
</protein>
<evidence type="ECO:0000313" key="1">
    <source>
        <dbReference type="EMBL" id="MCG4565602.1"/>
    </source>
</evidence>
<proteinExistence type="predicted"/>
<name>A0A9Q4ADA6_9FIRM</name>
<reference evidence="1" key="1">
    <citation type="submission" date="2022-01" db="EMBL/GenBank/DDBJ databases">
        <title>Collection of gut derived symbiotic bacterial strains cultured from healthy donors.</title>
        <authorList>
            <person name="Lin H."/>
            <person name="Kohout C."/>
            <person name="Waligurski E."/>
            <person name="Pamer E.G."/>
        </authorList>
    </citation>
    <scope>NUCLEOTIDE SEQUENCE</scope>
    <source>
        <strain evidence="1">MSK.14.39</strain>
    </source>
</reference>
<keyword evidence="2" id="KW-1185">Reference proteome</keyword>
<dbReference type="Proteomes" id="UP001108123">
    <property type="component" value="Unassembled WGS sequence"/>
</dbReference>
<comment type="caution">
    <text evidence="1">The sequence shown here is derived from an EMBL/GenBank/DDBJ whole genome shotgun (WGS) entry which is preliminary data.</text>
</comment>